<dbReference type="PANTHER" id="PTHR38590:SF1">
    <property type="entry name" value="BLL0828 PROTEIN"/>
    <property type="match status" value="1"/>
</dbReference>
<keyword evidence="4" id="KW-1185">Reference proteome</keyword>
<keyword evidence="3" id="KW-0540">Nuclease</keyword>
<dbReference type="PANTHER" id="PTHR38590">
    <property type="entry name" value="BLL0828 PROTEIN"/>
    <property type="match status" value="1"/>
</dbReference>
<protein>
    <submittedName>
        <fullName evidence="3">Endonuclease domain-containing protein</fullName>
    </submittedName>
</protein>
<feature type="region of interest" description="Disordered" evidence="1">
    <location>
        <begin position="148"/>
        <end position="169"/>
    </location>
</feature>
<sequence length="169" mass="18816">MPASDDGRARLNSSPLVGEEGAREAKPSGKVRGLTRRQRLPALTVFRSRELRQNATEAEKRLWAMLRRTLPAAKFRRQVPLGPYFADFVSHSAKLVVEVDGGQHSEEGDAARTAFLGAEGYRVIRFWNKDVMDNIEGVLTQIAATLTPHPPTSLREAGPSFSHKGRRER</sequence>
<evidence type="ECO:0000313" key="4">
    <source>
        <dbReference type="Proteomes" id="UP000279959"/>
    </source>
</evidence>
<dbReference type="Gene3D" id="3.40.960.10">
    <property type="entry name" value="VSR Endonuclease"/>
    <property type="match status" value="1"/>
</dbReference>
<dbReference type="Proteomes" id="UP000279959">
    <property type="component" value="Chromosome"/>
</dbReference>
<evidence type="ECO:0000259" key="2">
    <source>
        <dbReference type="Pfam" id="PF04480"/>
    </source>
</evidence>
<dbReference type="InterPro" id="IPR011335">
    <property type="entry name" value="Restrct_endonuc-II-like"/>
</dbReference>
<dbReference type="GO" id="GO:0004519">
    <property type="term" value="F:endonuclease activity"/>
    <property type="evidence" value="ECO:0007669"/>
    <property type="project" value="UniProtKB-KW"/>
</dbReference>
<dbReference type="InterPro" id="IPR007569">
    <property type="entry name" value="DUF559"/>
</dbReference>
<organism evidence="3 4">
    <name type="scientific">Sphingobium amiense</name>
    <dbReference type="NCBI Taxonomy" id="135719"/>
    <lineage>
        <taxon>Bacteria</taxon>
        <taxon>Pseudomonadati</taxon>
        <taxon>Pseudomonadota</taxon>
        <taxon>Alphaproteobacteria</taxon>
        <taxon>Sphingomonadales</taxon>
        <taxon>Sphingomonadaceae</taxon>
        <taxon>Sphingobium</taxon>
    </lineage>
</organism>
<evidence type="ECO:0000313" key="3">
    <source>
        <dbReference type="EMBL" id="BBD99250.1"/>
    </source>
</evidence>
<accession>A0A494WEA8</accession>
<feature type="region of interest" description="Disordered" evidence="1">
    <location>
        <begin position="1"/>
        <end position="31"/>
    </location>
</feature>
<dbReference type="CDD" id="cd01038">
    <property type="entry name" value="Endonuclease_DUF559"/>
    <property type="match status" value="1"/>
</dbReference>
<proteinExistence type="predicted"/>
<dbReference type="SUPFAM" id="SSF52980">
    <property type="entry name" value="Restriction endonuclease-like"/>
    <property type="match status" value="1"/>
</dbReference>
<dbReference type="KEGG" id="sami:SAMIE_1027510"/>
<feature type="domain" description="DUF559" evidence="2">
    <location>
        <begin position="47"/>
        <end position="146"/>
    </location>
</feature>
<reference evidence="3 4" key="1">
    <citation type="submission" date="2018-05" db="EMBL/GenBank/DDBJ databases">
        <title>Complete Genome Sequence of the Nonylphenol-Degrading Bacterium Sphingobium amiense DSM 16289T.</title>
        <authorList>
            <person name="Ootsuka M."/>
            <person name="Nishizawa T."/>
            <person name="Ohta H."/>
        </authorList>
    </citation>
    <scope>NUCLEOTIDE SEQUENCE [LARGE SCALE GENOMIC DNA]</scope>
    <source>
        <strain evidence="3 4">DSM 16289</strain>
    </source>
</reference>
<keyword evidence="3" id="KW-0378">Hydrolase</keyword>
<name>A0A494WEA8_9SPHN</name>
<dbReference type="AlphaFoldDB" id="A0A494WEA8"/>
<dbReference type="InterPro" id="IPR047216">
    <property type="entry name" value="Endonuclease_DUF559_bact"/>
</dbReference>
<keyword evidence="3" id="KW-0255">Endonuclease</keyword>
<gene>
    <name evidence="3" type="ORF">SAMIE_1027510</name>
</gene>
<evidence type="ECO:0000256" key="1">
    <source>
        <dbReference type="SAM" id="MobiDB-lite"/>
    </source>
</evidence>
<dbReference type="EMBL" id="AP018664">
    <property type="protein sequence ID" value="BBD99250.1"/>
    <property type="molecule type" value="Genomic_DNA"/>
</dbReference>
<dbReference type="Pfam" id="PF04480">
    <property type="entry name" value="DUF559"/>
    <property type="match status" value="1"/>
</dbReference>